<sequence>MKKTAAQKLNIEELEMVSGGSNNQLGDIEFIKALLNRTFKNDIYDGARTMHRVFSAAGITVKGNLLVDEADYFYKGKKIKRCDALILVARYVGKPSFNIKPYL</sequence>
<reference evidence="1 2" key="1">
    <citation type="submission" date="2016-10" db="EMBL/GenBank/DDBJ databases">
        <authorList>
            <person name="de Groot N.N."/>
        </authorList>
    </citation>
    <scope>NUCLEOTIDE SEQUENCE [LARGE SCALE GENOMIC DNA]</scope>
    <source>
        <strain evidence="1 2">Z108</strain>
    </source>
</reference>
<protein>
    <submittedName>
        <fullName evidence="1">Uncharacterized protein</fullName>
    </submittedName>
</protein>
<organism evidence="1 2">
    <name type="scientific">Selenomonas ruminantium</name>
    <dbReference type="NCBI Taxonomy" id="971"/>
    <lineage>
        <taxon>Bacteria</taxon>
        <taxon>Bacillati</taxon>
        <taxon>Bacillota</taxon>
        <taxon>Negativicutes</taxon>
        <taxon>Selenomonadales</taxon>
        <taxon>Selenomonadaceae</taxon>
        <taxon>Selenomonas</taxon>
    </lineage>
</organism>
<accession>A0A1I3EU50</accession>
<evidence type="ECO:0000313" key="2">
    <source>
        <dbReference type="Proteomes" id="UP000183639"/>
    </source>
</evidence>
<dbReference type="OrthoDB" id="3034852at2"/>
<dbReference type="RefSeq" id="WP_075443533.1">
    <property type="nucleotide sequence ID" value="NZ_FOQK01000011.1"/>
</dbReference>
<proteinExistence type="predicted"/>
<dbReference type="EMBL" id="FOQK01000011">
    <property type="protein sequence ID" value="SFI02494.1"/>
    <property type="molecule type" value="Genomic_DNA"/>
</dbReference>
<evidence type="ECO:0000313" key="1">
    <source>
        <dbReference type="EMBL" id="SFI02494.1"/>
    </source>
</evidence>
<dbReference type="Proteomes" id="UP000183639">
    <property type="component" value="Unassembled WGS sequence"/>
</dbReference>
<name>A0A1I3EU50_SELRU</name>
<dbReference type="AlphaFoldDB" id="A0A1I3EU50"/>
<gene>
    <name evidence="1" type="ORF">SAMN04487861_111116</name>
</gene>